<dbReference type="InterPro" id="IPR001128">
    <property type="entry name" value="Cyt_P450"/>
</dbReference>
<evidence type="ECO:0000256" key="8">
    <source>
        <dbReference type="ARBA" id="ARBA00023002"/>
    </source>
</evidence>
<comment type="similarity">
    <text evidence="3 13">Belongs to the cytochrome P450 family.</text>
</comment>
<evidence type="ECO:0000256" key="10">
    <source>
        <dbReference type="ARBA" id="ARBA00023033"/>
    </source>
</evidence>
<keyword evidence="5 14" id="KW-0812">Transmembrane</keyword>
<dbReference type="Proteomes" id="UP000070700">
    <property type="component" value="Unassembled WGS sequence"/>
</dbReference>
<name>A0A194XKY8_MOLSC</name>
<dbReference type="EMBL" id="KQ947409">
    <property type="protein sequence ID" value="KUJ20796.1"/>
    <property type="molecule type" value="Genomic_DNA"/>
</dbReference>
<keyword evidence="4 12" id="KW-0349">Heme</keyword>
<comment type="subcellular location">
    <subcellularLocation>
        <location evidence="2">Membrane</location>
        <topology evidence="2">Single-pass membrane protein</topology>
    </subcellularLocation>
</comment>
<evidence type="ECO:0000313" key="16">
    <source>
        <dbReference type="Proteomes" id="UP000070700"/>
    </source>
</evidence>
<dbReference type="CDD" id="cd11062">
    <property type="entry name" value="CYP58-like"/>
    <property type="match status" value="1"/>
</dbReference>
<dbReference type="PRINTS" id="PR00463">
    <property type="entry name" value="EP450I"/>
</dbReference>
<dbReference type="GO" id="GO:0005506">
    <property type="term" value="F:iron ion binding"/>
    <property type="evidence" value="ECO:0007669"/>
    <property type="project" value="InterPro"/>
</dbReference>
<evidence type="ECO:0000256" key="11">
    <source>
        <dbReference type="ARBA" id="ARBA00023136"/>
    </source>
</evidence>
<dbReference type="KEGG" id="psco:LY89DRAFT_682469"/>
<keyword evidence="16" id="KW-1185">Reference proteome</keyword>
<proteinExistence type="inferred from homology"/>
<dbReference type="PROSITE" id="PS00086">
    <property type="entry name" value="CYTOCHROME_P450"/>
    <property type="match status" value="1"/>
</dbReference>
<evidence type="ECO:0000256" key="12">
    <source>
        <dbReference type="PIRSR" id="PIRSR602401-1"/>
    </source>
</evidence>
<dbReference type="PANTHER" id="PTHR24305:SF157">
    <property type="entry name" value="N-ACETYLTRYPTOPHAN 6-HYDROXYLASE IVOC-RELATED"/>
    <property type="match status" value="1"/>
</dbReference>
<dbReference type="GO" id="GO:0004497">
    <property type="term" value="F:monooxygenase activity"/>
    <property type="evidence" value="ECO:0007669"/>
    <property type="project" value="UniProtKB-KW"/>
</dbReference>
<dbReference type="InterPro" id="IPR002401">
    <property type="entry name" value="Cyt_P450_E_grp-I"/>
</dbReference>
<dbReference type="InParanoid" id="A0A194XKY8"/>
<gene>
    <name evidence="15" type="ORF">LY89DRAFT_682469</name>
</gene>
<accession>A0A194XKY8</accession>
<evidence type="ECO:0000256" key="14">
    <source>
        <dbReference type="SAM" id="Phobius"/>
    </source>
</evidence>
<keyword evidence="8 13" id="KW-0560">Oxidoreductase</keyword>
<evidence type="ECO:0000256" key="4">
    <source>
        <dbReference type="ARBA" id="ARBA00022617"/>
    </source>
</evidence>
<evidence type="ECO:0000256" key="1">
    <source>
        <dbReference type="ARBA" id="ARBA00001971"/>
    </source>
</evidence>
<dbReference type="InterPro" id="IPR050121">
    <property type="entry name" value="Cytochrome_P450_monoxygenase"/>
</dbReference>
<feature type="binding site" description="axial binding residue" evidence="12">
    <location>
        <position position="449"/>
    </location>
    <ligand>
        <name>heme</name>
        <dbReference type="ChEBI" id="CHEBI:30413"/>
    </ligand>
    <ligandPart>
        <name>Fe</name>
        <dbReference type="ChEBI" id="CHEBI:18248"/>
    </ligandPart>
</feature>
<dbReference type="GO" id="GO:0016020">
    <property type="term" value="C:membrane"/>
    <property type="evidence" value="ECO:0007669"/>
    <property type="project" value="UniProtKB-SubCell"/>
</dbReference>
<dbReference type="PRINTS" id="PR00385">
    <property type="entry name" value="P450"/>
</dbReference>
<dbReference type="OrthoDB" id="3945418at2759"/>
<dbReference type="SUPFAM" id="SSF48264">
    <property type="entry name" value="Cytochrome P450"/>
    <property type="match status" value="1"/>
</dbReference>
<dbReference type="Gene3D" id="1.10.630.10">
    <property type="entry name" value="Cytochrome P450"/>
    <property type="match status" value="1"/>
</dbReference>
<evidence type="ECO:0000256" key="5">
    <source>
        <dbReference type="ARBA" id="ARBA00022692"/>
    </source>
</evidence>
<evidence type="ECO:0000256" key="2">
    <source>
        <dbReference type="ARBA" id="ARBA00004167"/>
    </source>
</evidence>
<dbReference type="PANTHER" id="PTHR24305">
    <property type="entry name" value="CYTOCHROME P450"/>
    <property type="match status" value="1"/>
</dbReference>
<keyword evidence="9 12" id="KW-0408">Iron</keyword>
<keyword evidence="7 14" id="KW-1133">Transmembrane helix</keyword>
<evidence type="ECO:0000256" key="6">
    <source>
        <dbReference type="ARBA" id="ARBA00022723"/>
    </source>
</evidence>
<feature type="transmembrane region" description="Helical" evidence="14">
    <location>
        <begin position="6"/>
        <end position="31"/>
    </location>
</feature>
<dbReference type="FunFam" id="1.10.630.10:FF:000069">
    <property type="entry name" value="Cytochrome P450, putative (Eurofung)"/>
    <property type="match status" value="1"/>
</dbReference>
<dbReference type="GO" id="GO:0016705">
    <property type="term" value="F:oxidoreductase activity, acting on paired donors, with incorporation or reduction of molecular oxygen"/>
    <property type="evidence" value="ECO:0007669"/>
    <property type="project" value="InterPro"/>
</dbReference>
<sequence>MALLTFTTLAGGAVTTFIVYYVGLIIYRLYFHPLAKFPGPRIAAASLWYEFYYDVVLRGKFIWRIQEMHKQYGPIIRINPDELHIDDPDYYDEIYGSTTKKRDKYGPWVALAGTPGASFSTVGHDHHKLRRGALNPFFSTKAVAELEPVVKAKVEILASRFEQAQQTGEVIKVDAAFMALTMDVICQYAFANDDNMLSKDDFNLAWKEMIIGAFEGGALLRQFPGMIAMMNAVPDSLMGIMMPSMSLMLDWKAGVRRRVTPILNRTESISDIENASHRTIFHELRDSGLPPEEKTMARLCDEGQILTGAGSETTAKALTTATFYLLEHKQSLEKLKHELKDVAPDADTSAKLSQLPYLSAMIAEALRLSHGVTTRLPRIATDEIMRYKDWEIPFGTPVSSTAYFILMNSKIFPNPKDFKPERWIDATGRFDYALEKKYLVNFGRGSRQCLGMNLAYAEMYLTLATLVRRFDMELFETAVEDVTMVHDFFVAVPKLDSKGVRIKVTKAS</sequence>
<organism evidence="15 16">
    <name type="scientific">Mollisia scopiformis</name>
    <name type="common">Conifer needle endophyte fungus</name>
    <name type="synonym">Phialocephala scopiformis</name>
    <dbReference type="NCBI Taxonomy" id="149040"/>
    <lineage>
        <taxon>Eukaryota</taxon>
        <taxon>Fungi</taxon>
        <taxon>Dikarya</taxon>
        <taxon>Ascomycota</taxon>
        <taxon>Pezizomycotina</taxon>
        <taxon>Leotiomycetes</taxon>
        <taxon>Helotiales</taxon>
        <taxon>Mollisiaceae</taxon>
        <taxon>Mollisia</taxon>
    </lineage>
</organism>
<dbReference type="InterPro" id="IPR036396">
    <property type="entry name" value="Cyt_P450_sf"/>
</dbReference>
<protein>
    <submittedName>
        <fullName evidence="15">Cytochrome P450</fullName>
    </submittedName>
</protein>
<dbReference type="GeneID" id="28824245"/>
<evidence type="ECO:0000256" key="13">
    <source>
        <dbReference type="RuleBase" id="RU000461"/>
    </source>
</evidence>
<evidence type="ECO:0000313" key="15">
    <source>
        <dbReference type="EMBL" id="KUJ20796.1"/>
    </source>
</evidence>
<keyword evidence="6 12" id="KW-0479">Metal-binding</keyword>
<dbReference type="RefSeq" id="XP_018075151.1">
    <property type="nucleotide sequence ID" value="XM_018214519.1"/>
</dbReference>
<evidence type="ECO:0000256" key="9">
    <source>
        <dbReference type="ARBA" id="ARBA00023004"/>
    </source>
</evidence>
<keyword evidence="10 13" id="KW-0503">Monooxygenase</keyword>
<evidence type="ECO:0000256" key="7">
    <source>
        <dbReference type="ARBA" id="ARBA00022989"/>
    </source>
</evidence>
<evidence type="ECO:0000256" key="3">
    <source>
        <dbReference type="ARBA" id="ARBA00010617"/>
    </source>
</evidence>
<keyword evidence="11 14" id="KW-0472">Membrane</keyword>
<comment type="cofactor">
    <cofactor evidence="1 12">
        <name>heme</name>
        <dbReference type="ChEBI" id="CHEBI:30413"/>
    </cofactor>
</comment>
<dbReference type="InterPro" id="IPR017972">
    <property type="entry name" value="Cyt_P450_CS"/>
</dbReference>
<dbReference type="Pfam" id="PF00067">
    <property type="entry name" value="p450"/>
    <property type="match status" value="1"/>
</dbReference>
<dbReference type="AlphaFoldDB" id="A0A194XKY8"/>
<dbReference type="GO" id="GO:0020037">
    <property type="term" value="F:heme binding"/>
    <property type="evidence" value="ECO:0007669"/>
    <property type="project" value="InterPro"/>
</dbReference>
<reference evidence="15 16" key="1">
    <citation type="submission" date="2015-10" db="EMBL/GenBank/DDBJ databases">
        <title>Full genome of DAOMC 229536 Phialocephala scopiformis, a fungal endophyte of spruce producing the potent anti-insectan compound rugulosin.</title>
        <authorList>
            <consortium name="DOE Joint Genome Institute"/>
            <person name="Walker A.K."/>
            <person name="Frasz S.L."/>
            <person name="Seifert K.A."/>
            <person name="Miller J.D."/>
            <person name="Mondo S.J."/>
            <person name="Labutti K."/>
            <person name="Lipzen A."/>
            <person name="Dockter R."/>
            <person name="Kennedy M."/>
            <person name="Grigoriev I.V."/>
            <person name="Spatafora J.W."/>
        </authorList>
    </citation>
    <scope>NUCLEOTIDE SEQUENCE [LARGE SCALE GENOMIC DNA]</scope>
    <source>
        <strain evidence="15 16">CBS 120377</strain>
    </source>
</reference>